<proteinExistence type="predicted"/>
<reference evidence="1 2" key="1">
    <citation type="submission" date="2020-08" db="EMBL/GenBank/DDBJ databases">
        <title>Genomic Encyclopedia of Type Strains, Phase IV (KMG-IV): sequencing the most valuable type-strain genomes for metagenomic binning, comparative biology and taxonomic classification.</title>
        <authorList>
            <person name="Goeker M."/>
        </authorList>
    </citation>
    <scope>NUCLEOTIDE SEQUENCE [LARGE SCALE GENOMIC DNA]</scope>
    <source>
        <strain evidence="1 2">DSM 104969</strain>
    </source>
</reference>
<dbReference type="Proteomes" id="UP000555103">
    <property type="component" value="Unassembled WGS sequence"/>
</dbReference>
<gene>
    <name evidence="1" type="ORF">GGR21_001810</name>
</gene>
<keyword evidence="1" id="KW-0540">Nuclease</keyword>
<protein>
    <submittedName>
        <fullName evidence="1">5-methylcytosine-specific restriction endonuclease McrA</fullName>
    </submittedName>
</protein>
<keyword evidence="2" id="KW-1185">Reference proteome</keyword>
<dbReference type="GO" id="GO:0004519">
    <property type="term" value="F:endonuclease activity"/>
    <property type="evidence" value="ECO:0007669"/>
    <property type="project" value="UniProtKB-KW"/>
</dbReference>
<comment type="caution">
    <text evidence="1">The sequence shown here is derived from an EMBL/GenBank/DDBJ whole genome shotgun (WGS) entry which is preliminary data.</text>
</comment>
<accession>A0A840CSP1</accession>
<organism evidence="1 2">
    <name type="scientific">Dysgonomonas hofstadii</name>
    <dbReference type="NCBI Taxonomy" id="637886"/>
    <lineage>
        <taxon>Bacteria</taxon>
        <taxon>Pseudomonadati</taxon>
        <taxon>Bacteroidota</taxon>
        <taxon>Bacteroidia</taxon>
        <taxon>Bacteroidales</taxon>
        <taxon>Dysgonomonadaceae</taxon>
        <taxon>Dysgonomonas</taxon>
    </lineage>
</organism>
<dbReference type="EMBL" id="JACIEP010000005">
    <property type="protein sequence ID" value="MBB4035915.1"/>
    <property type="molecule type" value="Genomic_DNA"/>
</dbReference>
<dbReference type="RefSeq" id="WP_183306824.1">
    <property type="nucleotide sequence ID" value="NZ_JACIEP010000005.1"/>
</dbReference>
<keyword evidence="1" id="KW-0378">Hydrolase</keyword>
<evidence type="ECO:0000313" key="2">
    <source>
        <dbReference type="Proteomes" id="UP000555103"/>
    </source>
</evidence>
<evidence type="ECO:0000313" key="1">
    <source>
        <dbReference type="EMBL" id="MBB4035915.1"/>
    </source>
</evidence>
<keyword evidence="1" id="KW-0255">Endonuclease</keyword>
<sequence>MEYVSYENLKAKYINNCGIVSKVPYNELLGTFEWQKKRNEIIERDKEQCQKCGIFKPILDKVYLEFWEQMEPPFNEMPVPIIYQYDGNREYVMNINGTRIPCYLPSLHVHHKKYYIENKMLRLPWEYNSDDLIAYCIDCHAKWHLENKIEIEFVDCNSKISFEREVIPCNKCQGEGWLPQYSHIEGGICFRCGGIGIEIESISWNNE</sequence>
<dbReference type="AlphaFoldDB" id="A0A840CSP1"/>
<name>A0A840CSP1_9BACT</name>